<gene>
    <name evidence="1" type="ORF">AEK19_MT0586</name>
</gene>
<sequence>MTLERYSLRGENRLFQVKVGRLRWSFFEGIEYILLTLYEVVTNPTRKNKLRALLRT</sequence>
<proteinExistence type="predicted"/>
<evidence type="ECO:0000313" key="1">
    <source>
        <dbReference type="EMBL" id="ART30842.1"/>
    </source>
</evidence>
<keyword evidence="1" id="KW-0496">Mitochondrion</keyword>
<dbReference type="AlphaFoldDB" id="A0A1Y0B080"/>
<accession>A0A1Y0B080</accession>
<reference evidence="1" key="1">
    <citation type="submission" date="2017-03" db="EMBL/GenBank/DDBJ databases">
        <title>The mitochondrial genome of the carnivorous plant Utricularia reniformis (Lentibulariaceae): structure, comparative analysis and evolutionary landmarks.</title>
        <authorList>
            <person name="Silva S.R."/>
            <person name="Alvarenga D.O."/>
            <person name="Michael T.P."/>
            <person name="Miranda V.F.O."/>
            <person name="Varani A.M."/>
        </authorList>
    </citation>
    <scope>NUCLEOTIDE SEQUENCE</scope>
</reference>
<name>A0A1Y0B080_9LAMI</name>
<geneLocation type="mitochondrion" evidence="1"/>
<protein>
    <submittedName>
        <fullName evidence="1">Uncharacterized protein</fullName>
    </submittedName>
</protein>
<dbReference type="EMBL" id="KY774314">
    <property type="protein sequence ID" value="ART30842.1"/>
    <property type="molecule type" value="Genomic_DNA"/>
</dbReference>
<organism evidence="1">
    <name type="scientific">Utricularia reniformis</name>
    <dbReference type="NCBI Taxonomy" id="192314"/>
    <lineage>
        <taxon>Eukaryota</taxon>
        <taxon>Viridiplantae</taxon>
        <taxon>Streptophyta</taxon>
        <taxon>Embryophyta</taxon>
        <taxon>Tracheophyta</taxon>
        <taxon>Spermatophyta</taxon>
        <taxon>Magnoliopsida</taxon>
        <taxon>eudicotyledons</taxon>
        <taxon>Gunneridae</taxon>
        <taxon>Pentapetalae</taxon>
        <taxon>asterids</taxon>
        <taxon>lamiids</taxon>
        <taxon>Lamiales</taxon>
        <taxon>Lentibulariaceae</taxon>
        <taxon>Utricularia</taxon>
    </lineage>
</organism>